<accession>A0A183DDY5</accession>
<dbReference type="WBParaSite" id="GPUH_0000693501-mRNA-1">
    <property type="protein sequence ID" value="GPUH_0000693501-mRNA-1"/>
    <property type="gene ID" value="GPUH_0000693501"/>
</dbReference>
<proteinExistence type="predicted"/>
<evidence type="ECO:0000313" key="3">
    <source>
        <dbReference type="WBParaSite" id="GPUH_0000693501-mRNA-1"/>
    </source>
</evidence>
<sequence>MSDLIKKSKTTNAAALAAVDSLNASDSVKNILRKIVSVVNDYKLSSDEQNEQIDGILDGLSEQEQEEVDSSIEMLKLCELLCINES</sequence>
<keyword evidence="2" id="KW-1185">Reference proteome</keyword>
<protein>
    <submittedName>
        <fullName evidence="1 3">Uncharacterized protein</fullName>
    </submittedName>
</protein>
<evidence type="ECO:0000313" key="2">
    <source>
        <dbReference type="Proteomes" id="UP000271098"/>
    </source>
</evidence>
<reference evidence="3" key="1">
    <citation type="submission" date="2016-06" db="UniProtKB">
        <authorList>
            <consortium name="WormBaseParasite"/>
        </authorList>
    </citation>
    <scope>IDENTIFICATION</scope>
</reference>
<gene>
    <name evidence="1" type="ORF">GPUH_LOCUS6925</name>
</gene>
<dbReference type="Proteomes" id="UP000271098">
    <property type="component" value="Unassembled WGS sequence"/>
</dbReference>
<evidence type="ECO:0000313" key="1">
    <source>
        <dbReference type="EMBL" id="VDK56588.1"/>
    </source>
</evidence>
<reference evidence="1 2" key="2">
    <citation type="submission" date="2018-11" db="EMBL/GenBank/DDBJ databases">
        <authorList>
            <consortium name="Pathogen Informatics"/>
        </authorList>
    </citation>
    <scope>NUCLEOTIDE SEQUENCE [LARGE SCALE GENOMIC DNA]</scope>
</reference>
<name>A0A183DDY5_9BILA</name>
<dbReference type="AlphaFoldDB" id="A0A183DDY5"/>
<dbReference type="EMBL" id="UYRT01017089">
    <property type="protein sequence ID" value="VDK56588.1"/>
    <property type="molecule type" value="Genomic_DNA"/>
</dbReference>
<organism evidence="3">
    <name type="scientific">Gongylonema pulchrum</name>
    <dbReference type="NCBI Taxonomy" id="637853"/>
    <lineage>
        <taxon>Eukaryota</taxon>
        <taxon>Metazoa</taxon>
        <taxon>Ecdysozoa</taxon>
        <taxon>Nematoda</taxon>
        <taxon>Chromadorea</taxon>
        <taxon>Rhabditida</taxon>
        <taxon>Spirurina</taxon>
        <taxon>Spiruromorpha</taxon>
        <taxon>Spiruroidea</taxon>
        <taxon>Gongylonematidae</taxon>
        <taxon>Gongylonema</taxon>
    </lineage>
</organism>